<reference evidence="1" key="1">
    <citation type="journal article" date="2014" name="Front. Microbiol.">
        <title>High frequency of phylogenetically diverse reductive dehalogenase-homologous genes in deep subseafloor sedimentary metagenomes.</title>
        <authorList>
            <person name="Kawai M."/>
            <person name="Futagami T."/>
            <person name="Toyoda A."/>
            <person name="Takaki Y."/>
            <person name="Nishi S."/>
            <person name="Hori S."/>
            <person name="Arai W."/>
            <person name="Tsubouchi T."/>
            <person name="Morono Y."/>
            <person name="Uchiyama I."/>
            <person name="Ito T."/>
            <person name="Fujiyama A."/>
            <person name="Inagaki F."/>
            <person name="Takami H."/>
        </authorList>
    </citation>
    <scope>NUCLEOTIDE SEQUENCE</scope>
    <source>
        <strain evidence="1">Expedition CK06-06</strain>
    </source>
</reference>
<protein>
    <recommendedName>
        <fullName evidence="2">Restriction endonuclease type IV Mrr domain-containing protein</fullName>
    </recommendedName>
</protein>
<dbReference type="InterPro" id="IPR011856">
    <property type="entry name" value="tRNA_endonuc-like_dom_sf"/>
</dbReference>
<dbReference type="InterPro" id="IPR011335">
    <property type="entry name" value="Restrct_endonuc-II-like"/>
</dbReference>
<dbReference type="Gene3D" id="3.40.1350.10">
    <property type="match status" value="1"/>
</dbReference>
<evidence type="ECO:0000313" key="1">
    <source>
        <dbReference type="EMBL" id="GAG11305.1"/>
    </source>
</evidence>
<sequence>MSTWDIGRELENYICEKFKELGFNARPSNGSGNKGSVGDITGITDWAVECKKRNTKDITIKQDVWDKLNEEIPLASERLPLYILENKNKKRLAVLDVEDFFRLLEKIKLLQES</sequence>
<proteinExistence type="predicted"/>
<name>X0UZQ1_9ZZZZ</name>
<gene>
    <name evidence="1" type="ORF">S01H1_33468</name>
</gene>
<comment type="caution">
    <text evidence="1">The sequence shown here is derived from an EMBL/GenBank/DDBJ whole genome shotgun (WGS) entry which is preliminary data.</text>
</comment>
<organism evidence="1">
    <name type="scientific">marine sediment metagenome</name>
    <dbReference type="NCBI Taxonomy" id="412755"/>
    <lineage>
        <taxon>unclassified sequences</taxon>
        <taxon>metagenomes</taxon>
        <taxon>ecological metagenomes</taxon>
    </lineage>
</organism>
<dbReference type="GO" id="GO:0003676">
    <property type="term" value="F:nucleic acid binding"/>
    <property type="evidence" value="ECO:0007669"/>
    <property type="project" value="InterPro"/>
</dbReference>
<dbReference type="EMBL" id="BARS01020781">
    <property type="protein sequence ID" value="GAG11305.1"/>
    <property type="molecule type" value="Genomic_DNA"/>
</dbReference>
<evidence type="ECO:0008006" key="2">
    <source>
        <dbReference type="Google" id="ProtNLM"/>
    </source>
</evidence>
<dbReference type="AlphaFoldDB" id="X0UZQ1"/>
<accession>X0UZQ1</accession>
<dbReference type="SUPFAM" id="SSF52980">
    <property type="entry name" value="Restriction endonuclease-like"/>
    <property type="match status" value="1"/>
</dbReference>